<feature type="compositionally biased region" description="Pro residues" evidence="1">
    <location>
        <begin position="23"/>
        <end position="40"/>
    </location>
</feature>
<dbReference type="AlphaFoldDB" id="A0AAV9WUA6"/>
<comment type="caution">
    <text evidence="2">The sequence shown here is derived from an EMBL/GenBank/DDBJ whole genome shotgun (WGS) entry which is preliminary data.</text>
</comment>
<gene>
    <name evidence="2" type="ORF">TWF694_005469</name>
</gene>
<feature type="region of interest" description="Disordered" evidence="1">
    <location>
        <begin position="23"/>
        <end position="88"/>
    </location>
</feature>
<evidence type="ECO:0000313" key="2">
    <source>
        <dbReference type="EMBL" id="KAK6525326.1"/>
    </source>
</evidence>
<accession>A0AAV9WUA6</accession>
<keyword evidence="3" id="KW-1185">Reference proteome</keyword>
<proteinExistence type="predicted"/>
<dbReference type="Proteomes" id="UP001365542">
    <property type="component" value="Unassembled WGS sequence"/>
</dbReference>
<dbReference type="EMBL" id="JAVHJO010000017">
    <property type="protein sequence ID" value="KAK6525326.1"/>
    <property type="molecule type" value="Genomic_DNA"/>
</dbReference>
<evidence type="ECO:0000313" key="3">
    <source>
        <dbReference type="Proteomes" id="UP001365542"/>
    </source>
</evidence>
<feature type="compositionally biased region" description="Polar residues" evidence="1">
    <location>
        <begin position="44"/>
        <end position="53"/>
    </location>
</feature>
<reference evidence="2 3" key="1">
    <citation type="submission" date="2019-10" db="EMBL/GenBank/DDBJ databases">
        <authorList>
            <person name="Palmer J.M."/>
        </authorList>
    </citation>
    <scope>NUCLEOTIDE SEQUENCE [LARGE SCALE GENOMIC DNA]</scope>
    <source>
        <strain evidence="2 3">TWF694</strain>
    </source>
</reference>
<organism evidence="2 3">
    <name type="scientific">Orbilia ellipsospora</name>
    <dbReference type="NCBI Taxonomy" id="2528407"/>
    <lineage>
        <taxon>Eukaryota</taxon>
        <taxon>Fungi</taxon>
        <taxon>Dikarya</taxon>
        <taxon>Ascomycota</taxon>
        <taxon>Pezizomycotina</taxon>
        <taxon>Orbiliomycetes</taxon>
        <taxon>Orbiliales</taxon>
        <taxon>Orbiliaceae</taxon>
        <taxon>Orbilia</taxon>
    </lineage>
</organism>
<feature type="compositionally biased region" description="Polar residues" evidence="1">
    <location>
        <begin position="63"/>
        <end position="79"/>
    </location>
</feature>
<protein>
    <submittedName>
        <fullName evidence="2">Uncharacterized protein</fullName>
    </submittedName>
</protein>
<sequence>MQTLKPGIITHYHTFAMIHGPPPLNIPRIPAPSQPTPMSQPQPDTAQAKSTSAIPKDTINIAAKQNTTTKPTPESNGVSNEEEEDADADVGVSISRASTPSPPDITSCPVARQISYADTITVQTVFVDNVEDMLDELVFRIFSTTILDHLLNKIERYRGLPRDSCVFYHHGRVVSRAARVASGMVSPYSIDFVSFFTC</sequence>
<evidence type="ECO:0000256" key="1">
    <source>
        <dbReference type="SAM" id="MobiDB-lite"/>
    </source>
</evidence>
<name>A0AAV9WUA6_9PEZI</name>